<dbReference type="RefSeq" id="WP_003536416.1">
    <property type="nucleotide sequence ID" value="NZ_AP031443.1"/>
</dbReference>
<sequence length="117" mass="13916">MNPFYDENFYYNNFNPQMNPMNQGFPVNRKLKTRANLQKTLHYASKTVYTINQVIPLVYQIRPIINNTKNAFRVIQAVNHINDIDFDEVEQNITPIDQEKKETKEESDDVKFENMVQ</sequence>
<reference evidence="2 3" key="1">
    <citation type="submission" date="2018-08" db="EMBL/GenBank/DDBJ databases">
        <title>A genome reference for cultivated species of the human gut microbiota.</title>
        <authorList>
            <person name="Zou Y."/>
            <person name="Xue W."/>
            <person name="Luo G."/>
        </authorList>
    </citation>
    <scope>NUCLEOTIDE SEQUENCE [LARGE SCALE GENOMIC DNA]</scope>
    <source>
        <strain evidence="2 3">OM06-4</strain>
    </source>
</reference>
<organism evidence="2 3">
    <name type="scientific">Thomasclavelia ramosa</name>
    <dbReference type="NCBI Taxonomy" id="1547"/>
    <lineage>
        <taxon>Bacteria</taxon>
        <taxon>Bacillati</taxon>
        <taxon>Bacillota</taxon>
        <taxon>Erysipelotrichia</taxon>
        <taxon>Erysipelotrichales</taxon>
        <taxon>Coprobacillaceae</taxon>
        <taxon>Thomasclavelia</taxon>
    </lineage>
</organism>
<dbReference type="Proteomes" id="UP000261032">
    <property type="component" value="Unassembled WGS sequence"/>
</dbReference>
<dbReference type="EMBL" id="QUSL01000002">
    <property type="protein sequence ID" value="RGD87081.1"/>
    <property type="molecule type" value="Genomic_DNA"/>
</dbReference>
<evidence type="ECO:0000313" key="2">
    <source>
        <dbReference type="EMBL" id="RGD87081.1"/>
    </source>
</evidence>
<evidence type="ECO:0000256" key="1">
    <source>
        <dbReference type="SAM" id="MobiDB-lite"/>
    </source>
</evidence>
<gene>
    <name evidence="2" type="ORF">DXB93_02640</name>
</gene>
<name>A0A3E3EIP0_9FIRM</name>
<accession>A0A3E3EIP0</accession>
<evidence type="ECO:0000313" key="3">
    <source>
        <dbReference type="Proteomes" id="UP000261032"/>
    </source>
</evidence>
<feature type="region of interest" description="Disordered" evidence="1">
    <location>
        <begin position="93"/>
        <end position="117"/>
    </location>
</feature>
<dbReference type="AlphaFoldDB" id="A0A3E3EIP0"/>
<feature type="compositionally biased region" description="Basic and acidic residues" evidence="1">
    <location>
        <begin position="97"/>
        <end position="117"/>
    </location>
</feature>
<comment type="caution">
    <text evidence="2">The sequence shown here is derived from an EMBL/GenBank/DDBJ whole genome shotgun (WGS) entry which is preliminary data.</text>
</comment>
<protein>
    <submittedName>
        <fullName evidence="2">Uncharacterized protein</fullName>
    </submittedName>
</protein>
<proteinExistence type="predicted"/>